<name>A0A8E2JI97_9PEZI</name>
<dbReference type="EMBL" id="KV744856">
    <property type="protein sequence ID" value="OCK83624.1"/>
    <property type="molecule type" value="Genomic_DNA"/>
</dbReference>
<evidence type="ECO:0000313" key="1">
    <source>
        <dbReference type="EMBL" id="OCK83624.1"/>
    </source>
</evidence>
<keyword evidence="2" id="KW-1185">Reference proteome</keyword>
<organism evidence="1 2">
    <name type="scientific">Lepidopterella palustris CBS 459.81</name>
    <dbReference type="NCBI Taxonomy" id="1314670"/>
    <lineage>
        <taxon>Eukaryota</taxon>
        <taxon>Fungi</taxon>
        <taxon>Dikarya</taxon>
        <taxon>Ascomycota</taxon>
        <taxon>Pezizomycotina</taxon>
        <taxon>Dothideomycetes</taxon>
        <taxon>Pleosporomycetidae</taxon>
        <taxon>Mytilinidiales</taxon>
        <taxon>Argynnaceae</taxon>
        <taxon>Lepidopterella</taxon>
    </lineage>
</organism>
<proteinExistence type="predicted"/>
<protein>
    <submittedName>
        <fullName evidence="1">Uncharacterized protein</fullName>
    </submittedName>
</protein>
<accession>A0A8E2JI97</accession>
<gene>
    <name evidence="1" type="ORF">K432DRAFT_173481</name>
</gene>
<reference evidence="1 2" key="1">
    <citation type="journal article" date="2016" name="Nat. Commun.">
        <title>Ectomycorrhizal ecology is imprinted in the genome of the dominant symbiotic fungus Cenococcum geophilum.</title>
        <authorList>
            <consortium name="DOE Joint Genome Institute"/>
            <person name="Peter M."/>
            <person name="Kohler A."/>
            <person name="Ohm R.A."/>
            <person name="Kuo A."/>
            <person name="Krutzmann J."/>
            <person name="Morin E."/>
            <person name="Arend M."/>
            <person name="Barry K.W."/>
            <person name="Binder M."/>
            <person name="Choi C."/>
            <person name="Clum A."/>
            <person name="Copeland A."/>
            <person name="Grisel N."/>
            <person name="Haridas S."/>
            <person name="Kipfer T."/>
            <person name="LaButti K."/>
            <person name="Lindquist E."/>
            <person name="Lipzen A."/>
            <person name="Maire R."/>
            <person name="Meier B."/>
            <person name="Mihaltcheva S."/>
            <person name="Molinier V."/>
            <person name="Murat C."/>
            <person name="Poggeler S."/>
            <person name="Quandt C.A."/>
            <person name="Sperisen C."/>
            <person name="Tritt A."/>
            <person name="Tisserant E."/>
            <person name="Crous P.W."/>
            <person name="Henrissat B."/>
            <person name="Nehls U."/>
            <person name="Egli S."/>
            <person name="Spatafora J.W."/>
            <person name="Grigoriev I.V."/>
            <person name="Martin F.M."/>
        </authorList>
    </citation>
    <scope>NUCLEOTIDE SEQUENCE [LARGE SCALE GENOMIC DNA]</scope>
    <source>
        <strain evidence="1 2">CBS 459.81</strain>
    </source>
</reference>
<sequence length="79" mass="8700">MDLYVPTRGCKSVSKRIGSKSWKDTEVYLLISRPNPTAALLGYFLAVVSGSFTYHPFTFTLLFCGGLDSLATPILYCSI</sequence>
<evidence type="ECO:0000313" key="2">
    <source>
        <dbReference type="Proteomes" id="UP000250266"/>
    </source>
</evidence>
<dbReference type="Proteomes" id="UP000250266">
    <property type="component" value="Unassembled WGS sequence"/>
</dbReference>
<dbReference type="AlphaFoldDB" id="A0A8E2JI97"/>